<dbReference type="AlphaFoldDB" id="A0A8X7CE69"/>
<dbReference type="PANTHER" id="PTHR47331">
    <property type="entry name" value="PHD-TYPE DOMAIN-CONTAINING PROTEIN"/>
    <property type="match status" value="1"/>
</dbReference>
<comment type="caution">
    <text evidence="2">The sequence shown here is derived from an EMBL/GenBank/DDBJ whole genome shotgun (WGS) entry which is preliminary data.</text>
</comment>
<dbReference type="OrthoDB" id="6430131at2759"/>
<evidence type="ECO:0000259" key="1">
    <source>
        <dbReference type="Pfam" id="PF17921"/>
    </source>
</evidence>
<protein>
    <submittedName>
        <fullName evidence="2">Integrase catalytic domain-containing protein</fullName>
    </submittedName>
</protein>
<gene>
    <name evidence="2" type="primary">AVEN_151642_1</name>
    <name evidence="2" type="ORF">TNIN_306521</name>
</gene>
<proteinExistence type="predicted"/>
<evidence type="ECO:0000313" key="3">
    <source>
        <dbReference type="Proteomes" id="UP000886998"/>
    </source>
</evidence>
<dbReference type="InterPro" id="IPR041588">
    <property type="entry name" value="Integrase_H2C2"/>
</dbReference>
<name>A0A8X7CE69_9ARAC</name>
<keyword evidence="3" id="KW-1185">Reference proteome</keyword>
<dbReference type="Pfam" id="PF17921">
    <property type="entry name" value="Integrase_H2C2"/>
    <property type="match status" value="1"/>
</dbReference>
<accession>A0A8X7CE69</accession>
<organism evidence="2 3">
    <name type="scientific">Trichonephila inaurata madagascariensis</name>
    <dbReference type="NCBI Taxonomy" id="2747483"/>
    <lineage>
        <taxon>Eukaryota</taxon>
        <taxon>Metazoa</taxon>
        <taxon>Ecdysozoa</taxon>
        <taxon>Arthropoda</taxon>
        <taxon>Chelicerata</taxon>
        <taxon>Arachnida</taxon>
        <taxon>Araneae</taxon>
        <taxon>Araneomorphae</taxon>
        <taxon>Entelegynae</taxon>
        <taxon>Araneoidea</taxon>
        <taxon>Nephilidae</taxon>
        <taxon>Trichonephila</taxon>
        <taxon>Trichonephila inaurata</taxon>
    </lineage>
</organism>
<dbReference type="Gene3D" id="1.10.340.70">
    <property type="match status" value="1"/>
</dbReference>
<sequence>MYRFFTNCKIEKSNRIIGVLTLEEMNRAEIAVLKIVQKEFFSGTDDKRLKEIQCYVDPNGILKVKTRILMRKDTRDFLYPTILPSRHPVVEKIIRTRHEKLNHAGIQIVMCNLREEFWILKYRKTVRNVIITCVRCRRFNLRPKPIVEAPLPEDRVKEAAVFEVVGIEYAGPLILRDSKKAWIFM</sequence>
<reference evidence="2" key="1">
    <citation type="submission" date="2020-08" db="EMBL/GenBank/DDBJ databases">
        <title>Multicomponent nature underlies the extraordinary mechanical properties of spider dragline silk.</title>
        <authorList>
            <person name="Kono N."/>
            <person name="Nakamura H."/>
            <person name="Mori M."/>
            <person name="Yoshida Y."/>
            <person name="Ohtoshi R."/>
            <person name="Malay A.D."/>
            <person name="Moran D.A.P."/>
            <person name="Tomita M."/>
            <person name="Numata K."/>
            <person name="Arakawa K."/>
        </authorList>
    </citation>
    <scope>NUCLEOTIDE SEQUENCE</scope>
</reference>
<dbReference type="EMBL" id="BMAV01015769">
    <property type="protein sequence ID" value="GFY65943.1"/>
    <property type="molecule type" value="Genomic_DNA"/>
</dbReference>
<feature type="domain" description="Integrase zinc-binding" evidence="1">
    <location>
        <begin position="89"/>
        <end position="140"/>
    </location>
</feature>
<dbReference type="Proteomes" id="UP000886998">
    <property type="component" value="Unassembled WGS sequence"/>
</dbReference>
<dbReference type="PANTHER" id="PTHR47331:SF2">
    <property type="match status" value="1"/>
</dbReference>
<evidence type="ECO:0000313" key="2">
    <source>
        <dbReference type="EMBL" id="GFY65943.1"/>
    </source>
</evidence>